<dbReference type="AlphaFoldDB" id="A0A4S8H6I3"/>
<reference evidence="2 3" key="1">
    <citation type="submission" date="2019-04" db="EMBL/GenBank/DDBJ databases">
        <title>Niastella caeni sp. nov., isolated from activated sludge.</title>
        <authorList>
            <person name="Sheng M."/>
        </authorList>
    </citation>
    <scope>NUCLEOTIDE SEQUENCE [LARGE SCALE GENOMIC DNA]</scope>
    <source>
        <strain evidence="2 3">HX-2-15</strain>
    </source>
</reference>
<gene>
    <name evidence="2" type="ORF">FAM09_30045</name>
</gene>
<dbReference type="PANTHER" id="PTHR33164:SF43">
    <property type="entry name" value="HTH-TYPE TRANSCRIPTIONAL REPRESSOR YETL"/>
    <property type="match status" value="1"/>
</dbReference>
<dbReference type="PROSITE" id="PS50995">
    <property type="entry name" value="HTH_MARR_2"/>
    <property type="match status" value="1"/>
</dbReference>
<dbReference type="Proteomes" id="UP000306918">
    <property type="component" value="Unassembled WGS sequence"/>
</dbReference>
<dbReference type="InterPro" id="IPR000835">
    <property type="entry name" value="HTH_MarR-typ"/>
</dbReference>
<proteinExistence type="predicted"/>
<accession>A0A4S8H6I3</accession>
<feature type="domain" description="HTH marR-type" evidence="1">
    <location>
        <begin position="9"/>
        <end position="144"/>
    </location>
</feature>
<sequence>MSFYQSLGFLVFGSRLRRLSEAFLADVNKIYASHQLSFDAAWFPVFYILSRQETVSIKDISEELGISHSAVSQLVSSLQQKGLIKTTTANDDARKKVVAFTTKGKKLQQQVQPVWDALQQAMEALTQEGKHSKTILTAIGEIEQGLQNESVYNRVQAILHQVQ</sequence>
<evidence type="ECO:0000313" key="2">
    <source>
        <dbReference type="EMBL" id="THU30400.1"/>
    </source>
</evidence>
<dbReference type="InterPro" id="IPR036390">
    <property type="entry name" value="WH_DNA-bd_sf"/>
</dbReference>
<name>A0A4S8H6I3_9BACT</name>
<organism evidence="2 3">
    <name type="scientific">Niastella caeni</name>
    <dbReference type="NCBI Taxonomy" id="2569763"/>
    <lineage>
        <taxon>Bacteria</taxon>
        <taxon>Pseudomonadati</taxon>
        <taxon>Bacteroidota</taxon>
        <taxon>Chitinophagia</taxon>
        <taxon>Chitinophagales</taxon>
        <taxon>Chitinophagaceae</taxon>
        <taxon>Niastella</taxon>
    </lineage>
</organism>
<dbReference type="SMART" id="SM00347">
    <property type="entry name" value="HTH_MARR"/>
    <property type="match status" value="1"/>
</dbReference>
<evidence type="ECO:0000313" key="3">
    <source>
        <dbReference type="Proteomes" id="UP000306918"/>
    </source>
</evidence>
<dbReference type="PANTHER" id="PTHR33164">
    <property type="entry name" value="TRANSCRIPTIONAL REGULATOR, MARR FAMILY"/>
    <property type="match status" value="1"/>
</dbReference>
<dbReference type="RefSeq" id="WP_136580876.1">
    <property type="nucleotide sequence ID" value="NZ_STFF01000016.1"/>
</dbReference>
<dbReference type="EMBL" id="STFF01000016">
    <property type="protein sequence ID" value="THU30400.1"/>
    <property type="molecule type" value="Genomic_DNA"/>
</dbReference>
<dbReference type="GO" id="GO:0003700">
    <property type="term" value="F:DNA-binding transcription factor activity"/>
    <property type="evidence" value="ECO:0007669"/>
    <property type="project" value="InterPro"/>
</dbReference>
<dbReference type="InterPro" id="IPR036388">
    <property type="entry name" value="WH-like_DNA-bd_sf"/>
</dbReference>
<dbReference type="GO" id="GO:0006950">
    <property type="term" value="P:response to stress"/>
    <property type="evidence" value="ECO:0007669"/>
    <property type="project" value="TreeGrafter"/>
</dbReference>
<protein>
    <submittedName>
        <fullName evidence="2">Winged helix-turn-helix transcriptional regulator</fullName>
    </submittedName>
</protein>
<dbReference type="SUPFAM" id="SSF46785">
    <property type="entry name" value="Winged helix' DNA-binding domain"/>
    <property type="match status" value="1"/>
</dbReference>
<dbReference type="InterPro" id="IPR039422">
    <property type="entry name" value="MarR/SlyA-like"/>
</dbReference>
<keyword evidence="3" id="KW-1185">Reference proteome</keyword>
<dbReference type="OrthoDB" id="759747at2"/>
<dbReference type="PRINTS" id="PR00598">
    <property type="entry name" value="HTHMARR"/>
</dbReference>
<comment type="caution">
    <text evidence="2">The sequence shown here is derived from an EMBL/GenBank/DDBJ whole genome shotgun (WGS) entry which is preliminary data.</text>
</comment>
<dbReference type="Pfam" id="PF12802">
    <property type="entry name" value="MarR_2"/>
    <property type="match status" value="1"/>
</dbReference>
<dbReference type="Gene3D" id="1.10.10.10">
    <property type="entry name" value="Winged helix-like DNA-binding domain superfamily/Winged helix DNA-binding domain"/>
    <property type="match status" value="1"/>
</dbReference>
<evidence type="ECO:0000259" key="1">
    <source>
        <dbReference type="PROSITE" id="PS50995"/>
    </source>
</evidence>